<sequence length="289" mass="32557">GISKLDNANSYLFISNHRDISLDAALLNLSLYKSNHKTFNIAVGNNLMEEMWASDLMRLNKSFIIHRSGGTKKEIYKSLLLASQFIQKTIFEINESVWIAQKQGRAKDGLDQTDPALLKMIHLNKRKSNSVAEYFNSLNLVAVSISYELDPNDRLKAIELNATDENIIYEKKRNEDLNSIANGITGLKGNVSINLSEPLNFNAEVDYDDIAEIITNVIIEMYELHPTNCAAASMLGVNYKNKSKFSLDDINKSKQILEKRMKGLGEGACSKFLEQYANPVMQKIKLNKS</sequence>
<dbReference type="EMBL" id="UINC01070769">
    <property type="protein sequence ID" value="SVC05170.1"/>
    <property type="molecule type" value="Genomic_DNA"/>
</dbReference>
<dbReference type="PANTHER" id="PTHR30068">
    <property type="entry name" value="URONATE ISOMERASE"/>
    <property type="match status" value="1"/>
</dbReference>
<accession>A0A382IZJ0</accession>
<proteinExistence type="predicted"/>
<evidence type="ECO:0000259" key="1">
    <source>
        <dbReference type="Pfam" id="PF01553"/>
    </source>
</evidence>
<reference evidence="2" key="1">
    <citation type="submission" date="2018-05" db="EMBL/GenBank/DDBJ databases">
        <authorList>
            <person name="Lanie J.A."/>
            <person name="Ng W.-L."/>
            <person name="Kazmierczak K.M."/>
            <person name="Andrzejewski T.M."/>
            <person name="Davidsen T.M."/>
            <person name="Wayne K.J."/>
            <person name="Tettelin H."/>
            <person name="Glass J.I."/>
            <person name="Rusch D."/>
            <person name="Podicherti R."/>
            <person name="Tsui H.-C.T."/>
            <person name="Winkler M.E."/>
        </authorList>
    </citation>
    <scope>NUCLEOTIDE SEQUENCE</scope>
</reference>
<feature type="domain" description="Phospholipid/glycerol acyltransferase" evidence="1">
    <location>
        <begin position="4"/>
        <end position="77"/>
    </location>
</feature>
<dbReference type="GO" id="GO:0042840">
    <property type="term" value="P:D-glucuronate catabolic process"/>
    <property type="evidence" value="ECO:0007669"/>
    <property type="project" value="TreeGrafter"/>
</dbReference>
<dbReference type="InterPro" id="IPR002123">
    <property type="entry name" value="Plipid/glycerol_acylTrfase"/>
</dbReference>
<evidence type="ECO:0000313" key="2">
    <source>
        <dbReference type="EMBL" id="SVC05170.1"/>
    </source>
</evidence>
<dbReference type="GO" id="GO:0016746">
    <property type="term" value="F:acyltransferase activity"/>
    <property type="evidence" value="ECO:0007669"/>
    <property type="project" value="InterPro"/>
</dbReference>
<gene>
    <name evidence="2" type="ORF">METZ01_LOCUS258024</name>
</gene>
<protein>
    <recommendedName>
        <fullName evidence="1">Phospholipid/glycerol acyltransferase domain-containing protein</fullName>
    </recommendedName>
</protein>
<dbReference type="PANTHER" id="PTHR30068:SF3">
    <property type="entry name" value="PHOSPHOLIPID_GLYCEROL ACYLTRANSFERASE DOMAIN-CONTAINING PROTEIN"/>
    <property type="match status" value="1"/>
</dbReference>
<dbReference type="Pfam" id="PF01553">
    <property type="entry name" value="Acyltransferase"/>
    <property type="match status" value="1"/>
</dbReference>
<name>A0A382IZJ0_9ZZZZ</name>
<organism evidence="2">
    <name type="scientific">marine metagenome</name>
    <dbReference type="NCBI Taxonomy" id="408172"/>
    <lineage>
        <taxon>unclassified sequences</taxon>
        <taxon>metagenomes</taxon>
        <taxon>ecological metagenomes</taxon>
    </lineage>
</organism>
<dbReference type="GO" id="GO:0019698">
    <property type="term" value="P:D-galacturonate catabolic process"/>
    <property type="evidence" value="ECO:0007669"/>
    <property type="project" value="TreeGrafter"/>
</dbReference>
<dbReference type="AlphaFoldDB" id="A0A382IZJ0"/>
<feature type="non-terminal residue" evidence="2">
    <location>
        <position position="1"/>
    </location>
</feature>